<name>A0A7W8D683_9GAMM</name>
<dbReference type="EMBL" id="JACHHP010000002">
    <property type="protein sequence ID" value="MBB5207452.1"/>
    <property type="molecule type" value="Genomic_DNA"/>
</dbReference>
<comment type="caution">
    <text evidence="2">The sequence shown here is derived from an EMBL/GenBank/DDBJ whole genome shotgun (WGS) entry which is preliminary data.</text>
</comment>
<dbReference type="Pfam" id="PF09500">
    <property type="entry name" value="YiiD_C"/>
    <property type="match status" value="1"/>
</dbReference>
<dbReference type="InterPro" id="IPR012660">
    <property type="entry name" value="YiiD_C"/>
</dbReference>
<keyword evidence="3" id="KW-1185">Reference proteome</keyword>
<reference evidence="2 3" key="1">
    <citation type="submission" date="2020-08" db="EMBL/GenBank/DDBJ databases">
        <title>Genomic Encyclopedia of Type Strains, Phase IV (KMG-IV): sequencing the most valuable type-strain genomes for metagenomic binning, comparative biology and taxonomic classification.</title>
        <authorList>
            <person name="Goeker M."/>
        </authorList>
    </citation>
    <scope>NUCLEOTIDE SEQUENCE [LARGE SCALE GENOMIC DNA]</scope>
    <source>
        <strain evidence="2 3">DSM 24163</strain>
    </source>
</reference>
<dbReference type="AlphaFoldDB" id="A0A7W8D683"/>
<dbReference type="RefSeq" id="WP_183960008.1">
    <property type="nucleotide sequence ID" value="NZ_JACHHP010000002.1"/>
</dbReference>
<dbReference type="CDD" id="cd03440">
    <property type="entry name" value="hot_dog"/>
    <property type="match status" value="1"/>
</dbReference>
<proteinExistence type="predicted"/>
<protein>
    <submittedName>
        <fullName evidence="2">Thioesterase domain-containing protein</fullName>
    </submittedName>
</protein>
<dbReference type="Proteomes" id="UP000521199">
    <property type="component" value="Unassembled WGS sequence"/>
</dbReference>
<dbReference type="SUPFAM" id="SSF54637">
    <property type="entry name" value="Thioesterase/thiol ester dehydrase-isomerase"/>
    <property type="match status" value="1"/>
</dbReference>
<gene>
    <name evidence="2" type="ORF">HNQ52_000981</name>
</gene>
<sequence length="152" mass="16526">MDHPHALALDARLRSMPPVRALDVQLHDYDGTALRLRAPLAHNVNDKGNAFGGSLATVATLSAWGLASLKLREAGHPDVDVYVQDSTLRYLAPLYDDLIACATLAPEQDWADFTATYAQRGKARIRLQAELRGADGTLACQFEGRFVALAAR</sequence>
<organism evidence="2 3">
    <name type="scientific">Chiayiivirga flava</name>
    <dbReference type="NCBI Taxonomy" id="659595"/>
    <lineage>
        <taxon>Bacteria</taxon>
        <taxon>Pseudomonadati</taxon>
        <taxon>Pseudomonadota</taxon>
        <taxon>Gammaproteobacteria</taxon>
        <taxon>Lysobacterales</taxon>
        <taxon>Lysobacteraceae</taxon>
        <taxon>Chiayiivirga</taxon>
    </lineage>
</organism>
<evidence type="ECO:0000259" key="1">
    <source>
        <dbReference type="Pfam" id="PF09500"/>
    </source>
</evidence>
<dbReference type="Gene3D" id="3.10.129.10">
    <property type="entry name" value="Hotdog Thioesterase"/>
    <property type="match status" value="1"/>
</dbReference>
<dbReference type="NCBIfam" id="TIGR02447">
    <property type="entry name" value="yiiD_Cterm"/>
    <property type="match status" value="1"/>
</dbReference>
<accession>A0A7W8D683</accession>
<evidence type="ECO:0000313" key="3">
    <source>
        <dbReference type="Proteomes" id="UP000521199"/>
    </source>
</evidence>
<feature type="domain" description="Thioesterase putative" evidence="1">
    <location>
        <begin position="16"/>
        <end position="149"/>
    </location>
</feature>
<evidence type="ECO:0000313" key="2">
    <source>
        <dbReference type="EMBL" id="MBB5207452.1"/>
    </source>
</evidence>
<dbReference type="InterPro" id="IPR029069">
    <property type="entry name" value="HotDog_dom_sf"/>
</dbReference>